<comment type="caution">
    <text evidence="1">The sequence shown here is derived from an EMBL/GenBank/DDBJ whole genome shotgun (WGS) entry which is preliminary data.</text>
</comment>
<dbReference type="EMBL" id="PQXI01000031">
    <property type="protein sequence ID" value="TGO28211.1"/>
    <property type="molecule type" value="Genomic_DNA"/>
</dbReference>
<accession>A0A4Z1G2H5</accession>
<gene>
    <name evidence="1" type="ORF">BPAE_0031g00780</name>
</gene>
<protein>
    <submittedName>
        <fullName evidence="1">Uncharacterized protein</fullName>
    </submittedName>
</protein>
<reference evidence="1 2" key="1">
    <citation type="submission" date="2017-12" db="EMBL/GenBank/DDBJ databases">
        <title>Comparative genomics of Botrytis spp.</title>
        <authorList>
            <person name="Valero-Jimenez C.A."/>
            <person name="Tapia P."/>
            <person name="Veloso J."/>
            <person name="Silva-Moreno E."/>
            <person name="Staats M."/>
            <person name="Valdes J.H."/>
            <person name="Van Kan J.A.L."/>
        </authorList>
    </citation>
    <scope>NUCLEOTIDE SEQUENCE [LARGE SCALE GENOMIC DNA]</scope>
    <source>
        <strain evidence="1 2">Bp0003</strain>
    </source>
</reference>
<proteinExistence type="predicted"/>
<dbReference type="Proteomes" id="UP000297910">
    <property type="component" value="Unassembled WGS sequence"/>
</dbReference>
<evidence type="ECO:0000313" key="1">
    <source>
        <dbReference type="EMBL" id="TGO28211.1"/>
    </source>
</evidence>
<dbReference type="AlphaFoldDB" id="A0A4Z1G2H5"/>
<organism evidence="1 2">
    <name type="scientific">Botrytis paeoniae</name>
    <dbReference type="NCBI Taxonomy" id="278948"/>
    <lineage>
        <taxon>Eukaryota</taxon>
        <taxon>Fungi</taxon>
        <taxon>Dikarya</taxon>
        <taxon>Ascomycota</taxon>
        <taxon>Pezizomycotina</taxon>
        <taxon>Leotiomycetes</taxon>
        <taxon>Helotiales</taxon>
        <taxon>Sclerotiniaceae</taxon>
        <taxon>Botrytis</taxon>
    </lineage>
</organism>
<name>A0A4Z1G2H5_9HELO</name>
<sequence>MSFEMTKEDRTFKLTSLIGPGIMKLLTYVAIQGLISILHCSSLLVYKIKPSVGSFAKGLPPPAREKTAIPPYLLVT</sequence>
<evidence type="ECO:0000313" key="2">
    <source>
        <dbReference type="Proteomes" id="UP000297910"/>
    </source>
</evidence>
<keyword evidence="2" id="KW-1185">Reference proteome</keyword>